<dbReference type="KEGG" id="bfo:118416848"/>
<keyword evidence="2" id="KW-0677">Repeat</keyword>
<dbReference type="Gene3D" id="3.30.710.10">
    <property type="entry name" value="Potassium Channel Kv1.1, Chain A"/>
    <property type="match status" value="1"/>
</dbReference>
<evidence type="ECO:0000256" key="1">
    <source>
        <dbReference type="ARBA" id="ARBA00022441"/>
    </source>
</evidence>
<dbReference type="PROSITE" id="PS50097">
    <property type="entry name" value="BTB"/>
    <property type="match status" value="1"/>
</dbReference>
<dbReference type="Pfam" id="PF00651">
    <property type="entry name" value="BTB"/>
    <property type="match status" value="1"/>
</dbReference>
<feature type="domain" description="BTB" evidence="4">
    <location>
        <begin position="1"/>
        <end position="40"/>
    </location>
</feature>
<dbReference type="SUPFAM" id="SSF54695">
    <property type="entry name" value="POZ domain"/>
    <property type="match status" value="1"/>
</dbReference>
<dbReference type="FunFam" id="1.25.40.420:FF:000001">
    <property type="entry name" value="Kelch-like family member 12"/>
    <property type="match status" value="1"/>
</dbReference>
<dbReference type="AlphaFoldDB" id="A0A9J7L866"/>
<dbReference type="Pfam" id="PF07707">
    <property type="entry name" value="BACK"/>
    <property type="match status" value="1"/>
</dbReference>
<dbReference type="InterPro" id="IPR000210">
    <property type="entry name" value="BTB/POZ_dom"/>
</dbReference>
<feature type="region of interest" description="Disordered" evidence="3">
    <location>
        <begin position="307"/>
        <end position="327"/>
    </location>
</feature>
<protein>
    <submittedName>
        <fullName evidence="6">Kelch repeat and BTB domain-containing protein 2-like</fullName>
    </submittedName>
</protein>
<dbReference type="PANTHER" id="PTHR24412">
    <property type="entry name" value="KELCH PROTEIN"/>
    <property type="match status" value="1"/>
</dbReference>
<dbReference type="InterPro" id="IPR011705">
    <property type="entry name" value="BACK"/>
</dbReference>
<dbReference type="SUPFAM" id="SSF117281">
    <property type="entry name" value="Kelch motif"/>
    <property type="match status" value="1"/>
</dbReference>
<proteinExistence type="predicted"/>
<evidence type="ECO:0000259" key="4">
    <source>
        <dbReference type="PROSITE" id="PS50097"/>
    </source>
</evidence>
<dbReference type="InterPro" id="IPR015915">
    <property type="entry name" value="Kelch-typ_b-propeller"/>
</dbReference>
<dbReference type="InterPro" id="IPR011333">
    <property type="entry name" value="SKP1/BTB/POZ_sf"/>
</dbReference>
<evidence type="ECO:0000256" key="3">
    <source>
        <dbReference type="SAM" id="MobiDB-lite"/>
    </source>
</evidence>
<keyword evidence="5" id="KW-1185">Reference proteome</keyword>
<dbReference type="OrthoDB" id="6359816at2759"/>
<keyword evidence="1" id="KW-0880">Kelch repeat</keyword>
<dbReference type="RefSeq" id="XP_035678013.1">
    <property type="nucleotide sequence ID" value="XM_035822120.1"/>
</dbReference>
<evidence type="ECO:0000256" key="2">
    <source>
        <dbReference type="ARBA" id="ARBA00022737"/>
    </source>
</evidence>
<dbReference type="OMA" id="FICKFFA"/>
<evidence type="ECO:0000313" key="6">
    <source>
        <dbReference type="RefSeq" id="XP_035678013.1"/>
    </source>
</evidence>
<dbReference type="Gene3D" id="2.120.10.80">
    <property type="entry name" value="Kelch-type beta propeller"/>
    <property type="match status" value="1"/>
</dbReference>
<dbReference type="GO" id="GO:0005737">
    <property type="term" value="C:cytoplasm"/>
    <property type="evidence" value="ECO:0000318"/>
    <property type="project" value="GO_Central"/>
</dbReference>
<name>A0A9J7L866_BRAFL</name>
<dbReference type="GO" id="GO:1990756">
    <property type="term" value="F:ubiquitin-like ligase-substrate adaptor activity"/>
    <property type="evidence" value="ECO:0000318"/>
    <property type="project" value="GO_Central"/>
</dbReference>
<organism evidence="5 6">
    <name type="scientific">Branchiostoma floridae</name>
    <name type="common">Florida lancelet</name>
    <name type="synonym">Amphioxus</name>
    <dbReference type="NCBI Taxonomy" id="7739"/>
    <lineage>
        <taxon>Eukaryota</taxon>
        <taxon>Metazoa</taxon>
        <taxon>Chordata</taxon>
        <taxon>Cephalochordata</taxon>
        <taxon>Leptocardii</taxon>
        <taxon>Amphioxiformes</taxon>
        <taxon>Branchiostomatidae</taxon>
        <taxon>Branchiostoma</taxon>
    </lineage>
</organism>
<accession>A0A9J7L866</accession>
<gene>
    <name evidence="6" type="primary">LOC118416848</name>
</gene>
<sequence length="527" mass="60678">MFTSDVAESRQKTVVLQDMDADVFEEILSYFYSGTIYVSLDKVQPLYQAADLFQLDYVKTACKKYMAMNVDSSTCVDLYRFADFFSMDNNAAFFSMVAVRSRSLIFICKFFAEVSHTEEFYSLSVNQLTEIISYDKLGVKEETIVWEAVVRWVQHSREDRLHHLPSILPHIRFNLLTSDDTAAILEHPLVKEIPGSSEVSNLAVIPKTSNPKRRIGMDAQEMLLLFRTIGTDTTQMLCYNPTSKLYTTYSYGRHYFDMRREVYTQFKVLTATVTSNNDIYALVEESHDKLALFQYIHLADKFEKKSSFHREKPEHSPRQHIRAGRSKPSDKAIEYLVEVDGHLYYIAVHVTSQSKERRISMVMKKYRYSTDQWQDCSKPSADKQPCSVVVSSGKHLFLITNTEMHRYDPSQDSWSKVTPPSPNLEPCTAVAMGTEIFCTDAGLRKISVYNIEEDSWSELPGCSGLYLKPTLFVFEGQLHVCMHNEQIYLYDRSEGAWKYLLTLPDGPWGIRGSMLPVAYMYVYNPTS</sequence>
<dbReference type="PANTHER" id="PTHR24412:SF491">
    <property type="entry name" value="KELCH REPEAT AND BTB DOMAIN-CONTAINING PROTEIN 12"/>
    <property type="match status" value="1"/>
</dbReference>
<evidence type="ECO:0000313" key="5">
    <source>
        <dbReference type="Proteomes" id="UP000001554"/>
    </source>
</evidence>
<dbReference type="Gene3D" id="1.25.40.420">
    <property type="match status" value="1"/>
</dbReference>
<dbReference type="SMART" id="SM00875">
    <property type="entry name" value="BACK"/>
    <property type="match status" value="1"/>
</dbReference>
<dbReference type="Proteomes" id="UP000001554">
    <property type="component" value="Chromosome 5"/>
</dbReference>
<dbReference type="GeneID" id="118416848"/>
<reference evidence="6" key="2">
    <citation type="submission" date="2025-08" db="UniProtKB">
        <authorList>
            <consortium name="RefSeq"/>
        </authorList>
    </citation>
    <scope>IDENTIFICATION</scope>
    <source>
        <strain evidence="6">S238N-H82</strain>
        <tissue evidence="6">Testes</tissue>
    </source>
</reference>
<feature type="compositionally biased region" description="Basic and acidic residues" evidence="3">
    <location>
        <begin position="307"/>
        <end position="317"/>
    </location>
</feature>
<dbReference type="GO" id="GO:0043161">
    <property type="term" value="P:proteasome-mediated ubiquitin-dependent protein catabolic process"/>
    <property type="evidence" value="ECO:0000318"/>
    <property type="project" value="GO_Central"/>
</dbReference>
<dbReference type="GO" id="GO:0031463">
    <property type="term" value="C:Cul3-RING ubiquitin ligase complex"/>
    <property type="evidence" value="ECO:0000318"/>
    <property type="project" value="GO_Central"/>
</dbReference>
<reference evidence="5" key="1">
    <citation type="journal article" date="2020" name="Nat. Ecol. Evol.">
        <title>Deeply conserved synteny resolves early events in vertebrate evolution.</title>
        <authorList>
            <person name="Simakov O."/>
            <person name="Marletaz F."/>
            <person name="Yue J.X."/>
            <person name="O'Connell B."/>
            <person name="Jenkins J."/>
            <person name="Brandt A."/>
            <person name="Calef R."/>
            <person name="Tung C.H."/>
            <person name="Huang T.K."/>
            <person name="Schmutz J."/>
            <person name="Satoh N."/>
            <person name="Yu J.K."/>
            <person name="Putnam N.H."/>
            <person name="Green R.E."/>
            <person name="Rokhsar D.S."/>
        </authorList>
    </citation>
    <scope>NUCLEOTIDE SEQUENCE [LARGE SCALE GENOMIC DNA]</scope>
    <source>
        <strain evidence="5">S238N-H82</strain>
    </source>
</reference>